<dbReference type="PROSITE" id="PS50931">
    <property type="entry name" value="HTH_LYSR"/>
    <property type="match status" value="1"/>
</dbReference>
<protein>
    <submittedName>
        <fullName evidence="6">LysR family transcriptional regulator</fullName>
    </submittedName>
</protein>
<evidence type="ECO:0000313" key="7">
    <source>
        <dbReference type="Proteomes" id="UP000726170"/>
    </source>
</evidence>
<keyword evidence="2" id="KW-0805">Transcription regulation</keyword>
<comment type="caution">
    <text evidence="6">The sequence shown here is derived from an EMBL/GenBank/DDBJ whole genome shotgun (WGS) entry which is preliminary data.</text>
</comment>
<evidence type="ECO:0000313" key="6">
    <source>
        <dbReference type="EMBL" id="MBU5483359.1"/>
    </source>
</evidence>
<proteinExistence type="inferred from homology"/>
<keyword evidence="7" id="KW-1185">Reference proteome</keyword>
<dbReference type="InterPro" id="IPR000847">
    <property type="entry name" value="LysR_HTH_N"/>
</dbReference>
<dbReference type="Pfam" id="PF03466">
    <property type="entry name" value="LysR_substrate"/>
    <property type="match status" value="1"/>
</dbReference>
<accession>A0ABS6EDT9</accession>
<evidence type="ECO:0000256" key="3">
    <source>
        <dbReference type="ARBA" id="ARBA00023125"/>
    </source>
</evidence>
<evidence type="ECO:0000256" key="1">
    <source>
        <dbReference type="ARBA" id="ARBA00009437"/>
    </source>
</evidence>
<reference evidence="6 7" key="1">
    <citation type="submission" date="2021-06" db="EMBL/GenBank/DDBJ databases">
        <authorList>
            <person name="Sun Q."/>
            <person name="Li D."/>
        </authorList>
    </citation>
    <scope>NUCLEOTIDE SEQUENCE [LARGE SCALE GENOMIC DNA]</scope>
    <source>
        <strain evidence="6 7">MSJ-11</strain>
    </source>
</reference>
<dbReference type="RefSeq" id="WP_216437743.1">
    <property type="nucleotide sequence ID" value="NZ_JAHLQF010000001.1"/>
</dbReference>
<dbReference type="Pfam" id="PF00126">
    <property type="entry name" value="HTH_1"/>
    <property type="match status" value="1"/>
</dbReference>
<feature type="domain" description="HTH lysR-type" evidence="5">
    <location>
        <begin position="1"/>
        <end position="58"/>
    </location>
</feature>
<dbReference type="CDD" id="cd05466">
    <property type="entry name" value="PBP2_LTTR_substrate"/>
    <property type="match status" value="1"/>
</dbReference>
<gene>
    <name evidence="6" type="ORF">KQI86_03400</name>
</gene>
<comment type="similarity">
    <text evidence="1">Belongs to the LysR transcriptional regulatory family.</text>
</comment>
<dbReference type="Proteomes" id="UP000726170">
    <property type="component" value="Unassembled WGS sequence"/>
</dbReference>
<evidence type="ECO:0000259" key="5">
    <source>
        <dbReference type="PROSITE" id="PS50931"/>
    </source>
</evidence>
<keyword evidence="4" id="KW-0804">Transcription</keyword>
<evidence type="ECO:0000256" key="2">
    <source>
        <dbReference type="ARBA" id="ARBA00023015"/>
    </source>
</evidence>
<sequence>MDIRLINAFITVATLHNFTQAADQLGYAQSSVTSQIQMLEKELGVRLFDRLGKKVCLTPEGEEFLIYARELLCSWEKAKGLLSSSKFPRGILTIGADESICAAKLPKLLEEYHKQYPEVEFSIKIGSTDELEIWLKENQIDIAVLLDRAWHAPELKVEIQREESLALLVSPDHPLAYKESVFPHDVSNYPMLLVSHGCCCQNLFQAVMEDARETFRTMLETGSVQTLKQFAMLGFGITVLPLYEAHDEIAAHRLAKLNWAGKDLKLFIQVVHHRDKWISPSIEAFLKICEDIEW</sequence>
<dbReference type="InterPro" id="IPR005119">
    <property type="entry name" value="LysR_subst-bd"/>
</dbReference>
<name>A0ABS6EDT9_9CLOT</name>
<dbReference type="EMBL" id="JAHLQF010000001">
    <property type="protein sequence ID" value="MBU5483359.1"/>
    <property type="molecule type" value="Genomic_DNA"/>
</dbReference>
<dbReference type="PANTHER" id="PTHR30126">
    <property type="entry name" value="HTH-TYPE TRANSCRIPTIONAL REGULATOR"/>
    <property type="match status" value="1"/>
</dbReference>
<organism evidence="6 7">
    <name type="scientific">Clostridium mobile</name>
    <dbReference type="NCBI Taxonomy" id="2841512"/>
    <lineage>
        <taxon>Bacteria</taxon>
        <taxon>Bacillati</taxon>
        <taxon>Bacillota</taxon>
        <taxon>Clostridia</taxon>
        <taxon>Eubacteriales</taxon>
        <taxon>Clostridiaceae</taxon>
        <taxon>Clostridium</taxon>
    </lineage>
</organism>
<keyword evidence="3" id="KW-0238">DNA-binding</keyword>
<evidence type="ECO:0000256" key="4">
    <source>
        <dbReference type="ARBA" id="ARBA00023163"/>
    </source>
</evidence>
<dbReference type="PANTHER" id="PTHR30126:SF100">
    <property type="entry name" value="LYSR-FAMILY TRANSCRIPTIONAL REGULATOR"/>
    <property type="match status" value="1"/>
</dbReference>